<proteinExistence type="inferred from homology"/>
<dbReference type="AlphaFoldDB" id="A0A317CKM3"/>
<comment type="subcellular location">
    <subcellularLocation>
        <location evidence="4">Cell outer membrane</location>
    </subcellularLocation>
</comment>
<dbReference type="SMART" id="SM00564">
    <property type="entry name" value="PQQ"/>
    <property type="match status" value="7"/>
</dbReference>
<dbReference type="Proteomes" id="UP000245539">
    <property type="component" value="Unassembled WGS sequence"/>
</dbReference>
<evidence type="ECO:0000313" key="6">
    <source>
        <dbReference type="EMBL" id="PWQ99145.1"/>
    </source>
</evidence>
<evidence type="ECO:0000256" key="1">
    <source>
        <dbReference type="ARBA" id="ARBA00022729"/>
    </source>
</evidence>
<keyword evidence="3 4" id="KW-0998">Cell outer membrane</keyword>
<evidence type="ECO:0000259" key="5">
    <source>
        <dbReference type="Pfam" id="PF13360"/>
    </source>
</evidence>
<evidence type="ECO:0000256" key="3">
    <source>
        <dbReference type="ARBA" id="ARBA00023237"/>
    </source>
</evidence>
<gene>
    <name evidence="4 6" type="primary">bamB</name>
    <name evidence="6" type="ORF">DKW60_06845</name>
</gene>
<comment type="caution">
    <text evidence="6">The sequence shown here is derived from an EMBL/GenBank/DDBJ whole genome shotgun (WGS) entry which is preliminary data.</text>
</comment>
<comment type="function">
    <text evidence="4">Part of the outer membrane protein assembly complex, which is involved in assembly and insertion of beta-barrel proteins into the outer membrane.</text>
</comment>
<dbReference type="InterPro" id="IPR015943">
    <property type="entry name" value="WD40/YVTN_repeat-like_dom_sf"/>
</dbReference>
<dbReference type="EMBL" id="QGKM01000013">
    <property type="protein sequence ID" value="PWQ99145.1"/>
    <property type="molecule type" value="Genomic_DNA"/>
</dbReference>
<dbReference type="SUPFAM" id="SSF50998">
    <property type="entry name" value="Quinoprotein alcohol dehydrogenase-like"/>
    <property type="match status" value="1"/>
</dbReference>
<protein>
    <recommendedName>
        <fullName evidence="4">Outer membrane protein assembly factor BamB</fullName>
    </recommendedName>
</protein>
<keyword evidence="7" id="KW-1185">Reference proteome</keyword>
<dbReference type="PANTHER" id="PTHR34512:SF30">
    <property type="entry name" value="OUTER MEMBRANE PROTEIN ASSEMBLY FACTOR BAMB"/>
    <property type="match status" value="1"/>
</dbReference>
<accession>A0A317CKM3</accession>
<dbReference type="HAMAP" id="MF_00923">
    <property type="entry name" value="OM_assembly_BamB"/>
    <property type="match status" value="1"/>
</dbReference>
<keyword evidence="1 4" id="KW-0732">Signal</keyword>
<evidence type="ECO:0000256" key="4">
    <source>
        <dbReference type="HAMAP-Rule" id="MF_00923"/>
    </source>
</evidence>
<dbReference type="InterPro" id="IPR002372">
    <property type="entry name" value="PQQ_rpt_dom"/>
</dbReference>
<dbReference type="GO" id="GO:0009279">
    <property type="term" value="C:cell outer membrane"/>
    <property type="evidence" value="ECO:0007669"/>
    <property type="project" value="UniProtKB-SubCell"/>
</dbReference>
<dbReference type="GO" id="GO:0043165">
    <property type="term" value="P:Gram-negative-bacterium-type cell outer membrane assembly"/>
    <property type="evidence" value="ECO:0007669"/>
    <property type="project" value="UniProtKB-UniRule"/>
</dbReference>
<name>A0A317CKM3_9GAMM</name>
<comment type="similarity">
    <text evidence="4">Belongs to the BamB family.</text>
</comment>
<dbReference type="InterPro" id="IPR017687">
    <property type="entry name" value="BamB"/>
</dbReference>
<comment type="subunit">
    <text evidence="4">Part of the Bam complex.</text>
</comment>
<organism evidence="6 7">
    <name type="scientific">Leucothrix pacifica</name>
    <dbReference type="NCBI Taxonomy" id="1247513"/>
    <lineage>
        <taxon>Bacteria</taxon>
        <taxon>Pseudomonadati</taxon>
        <taxon>Pseudomonadota</taxon>
        <taxon>Gammaproteobacteria</taxon>
        <taxon>Thiotrichales</taxon>
        <taxon>Thiotrichaceae</taxon>
        <taxon>Leucothrix</taxon>
    </lineage>
</organism>
<dbReference type="NCBIfam" id="TIGR03300">
    <property type="entry name" value="assembly_YfgL"/>
    <property type="match status" value="1"/>
</dbReference>
<dbReference type="GO" id="GO:0051205">
    <property type="term" value="P:protein insertion into membrane"/>
    <property type="evidence" value="ECO:0007669"/>
    <property type="project" value="UniProtKB-UniRule"/>
</dbReference>
<evidence type="ECO:0000256" key="2">
    <source>
        <dbReference type="ARBA" id="ARBA00023136"/>
    </source>
</evidence>
<keyword evidence="2 4" id="KW-0472">Membrane</keyword>
<dbReference type="Gene3D" id="2.130.10.10">
    <property type="entry name" value="YVTN repeat-like/Quinoprotein amine dehydrogenase"/>
    <property type="match status" value="1"/>
</dbReference>
<evidence type="ECO:0000313" key="7">
    <source>
        <dbReference type="Proteomes" id="UP000245539"/>
    </source>
</evidence>
<reference evidence="6 7" key="1">
    <citation type="submission" date="2018-05" db="EMBL/GenBank/DDBJ databases">
        <title>Leucothrix arctica sp. nov., isolated from Arctic seawater.</title>
        <authorList>
            <person name="Choi A."/>
            <person name="Baek K."/>
        </authorList>
    </citation>
    <scope>NUCLEOTIDE SEQUENCE [LARGE SCALE GENOMIC DNA]</scope>
    <source>
        <strain evidence="6 7">JCM 18388</strain>
    </source>
</reference>
<dbReference type="InterPro" id="IPR011047">
    <property type="entry name" value="Quinoprotein_ADH-like_sf"/>
</dbReference>
<dbReference type="InterPro" id="IPR018391">
    <property type="entry name" value="PQQ_b-propeller_rpt"/>
</dbReference>
<dbReference type="Pfam" id="PF13360">
    <property type="entry name" value="PQQ_2"/>
    <property type="match status" value="1"/>
</dbReference>
<dbReference type="PANTHER" id="PTHR34512">
    <property type="entry name" value="CELL SURFACE PROTEIN"/>
    <property type="match status" value="1"/>
</dbReference>
<sequence length="388" mass="40512">MSALTLSVSLVLSGCSGQSFPGSQLLGGQQNAYVAPTLKPLKTIATNNNAQTLWQVDTGAANSGVKVHPFTNDFAVFSAVGGTVAAWDKQTGKSLWKKSVGDTVTGGVNGGNGMVYAGTRSGNAIALDAKSGDIRWIAPVGTEVLAISESSQGFVVFRTIDGKLHGVKSSDGEVVWQRQQRTPQLSVYGAGTPIIVSKGVIAGFDNGKVAAYYLATGKPIWEITLSTPKSNSDSDSIVDVDGRLTPLGNALFASNANGRVIGANMTTGKVGWAKAFASSTGTEANEKGLYSTDERGHIWKLAPLSGDNIWSQDSLENRQPTAPTLTSSGSHIIVGDRQGNLHWIDTNNGQITSRIKADPAGYAVAPVVNGDMMFALGRSGILTAVRTR</sequence>
<feature type="domain" description="Pyrrolo-quinoline quinone repeat" evidence="5">
    <location>
        <begin position="82"/>
        <end position="312"/>
    </location>
</feature>